<feature type="compositionally biased region" description="Basic and acidic residues" evidence="1">
    <location>
        <begin position="85"/>
        <end position="97"/>
    </location>
</feature>
<evidence type="ECO:0000256" key="1">
    <source>
        <dbReference type="SAM" id="MobiDB-lite"/>
    </source>
</evidence>
<organism evidence="2 3">
    <name type="scientific">Cyclocybe aegerita</name>
    <name type="common">Black poplar mushroom</name>
    <name type="synonym">Agrocybe aegerita</name>
    <dbReference type="NCBI Taxonomy" id="1973307"/>
    <lineage>
        <taxon>Eukaryota</taxon>
        <taxon>Fungi</taxon>
        <taxon>Dikarya</taxon>
        <taxon>Basidiomycota</taxon>
        <taxon>Agaricomycotina</taxon>
        <taxon>Agaricomycetes</taxon>
        <taxon>Agaricomycetidae</taxon>
        <taxon>Agaricales</taxon>
        <taxon>Agaricineae</taxon>
        <taxon>Bolbitiaceae</taxon>
        <taxon>Cyclocybe</taxon>
    </lineage>
</organism>
<dbReference type="AlphaFoldDB" id="A0A8S0W5D6"/>
<evidence type="ECO:0000313" key="3">
    <source>
        <dbReference type="Proteomes" id="UP000467700"/>
    </source>
</evidence>
<accession>A0A8S0W5D6</accession>
<feature type="region of interest" description="Disordered" evidence="1">
    <location>
        <begin position="1"/>
        <end position="100"/>
    </location>
</feature>
<feature type="region of interest" description="Disordered" evidence="1">
    <location>
        <begin position="163"/>
        <end position="212"/>
    </location>
</feature>
<dbReference type="EMBL" id="CACVBS010000038">
    <property type="protein sequence ID" value="CAA7263244.1"/>
    <property type="molecule type" value="Genomic_DNA"/>
</dbReference>
<feature type="compositionally biased region" description="Polar residues" evidence="1">
    <location>
        <begin position="30"/>
        <end position="59"/>
    </location>
</feature>
<gene>
    <name evidence="2" type="ORF">AAE3_LOCUS5354</name>
</gene>
<feature type="compositionally biased region" description="Polar residues" evidence="1">
    <location>
        <begin position="10"/>
        <end position="19"/>
    </location>
</feature>
<proteinExistence type="predicted"/>
<name>A0A8S0W5D6_CYCAE</name>
<keyword evidence="3" id="KW-1185">Reference proteome</keyword>
<protein>
    <submittedName>
        <fullName evidence="2">Uncharacterized protein</fullName>
    </submittedName>
</protein>
<reference evidence="2 3" key="1">
    <citation type="submission" date="2020-01" db="EMBL/GenBank/DDBJ databases">
        <authorList>
            <person name="Gupta K D."/>
        </authorList>
    </citation>
    <scope>NUCLEOTIDE SEQUENCE [LARGE SCALE GENOMIC DNA]</scope>
</reference>
<dbReference type="OrthoDB" id="3247268at2759"/>
<sequence length="212" mass="22243">MPETLDRALSSLSIHSTDSQQEDDWDRSLTIDSNGASTSTQPPNANATVSLLTSTTPRNSIVFPADTNLTPGRATRYSSDEGVPEEIRESGRAEGKGGKRTLSELLRLHSEKGSGSGGVFSAEEAARIADVLGQWINASSSPYEGDACADDDFFARAAQAQDDLSYGSLPSERRPDGGLAGRPRGRSESSSSKLNVPVNAGSRPPSSLGVSS</sequence>
<evidence type="ECO:0000313" key="2">
    <source>
        <dbReference type="EMBL" id="CAA7263244.1"/>
    </source>
</evidence>
<comment type="caution">
    <text evidence="2">The sequence shown here is derived from an EMBL/GenBank/DDBJ whole genome shotgun (WGS) entry which is preliminary data.</text>
</comment>
<dbReference type="Proteomes" id="UP000467700">
    <property type="component" value="Unassembled WGS sequence"/>
</dbReference>